<evidence type="ECO:0000313" key="1">
    <source>
        <dbReference type="EMBL" id="QCD46955.1"/>
    </source>
</evidence>
<dbReference type="AlphaFoldDB" id="A0A6G5QMM1"/>
<sequence length="82" mass="9376">MKKNVKEIIELETKCKKCASKFIFKIDDEKRAFRSCPVCGAHLFSGADDPVIMLNDVLKIFKRANDAEFSFICDDEKGKNDK</sequence>
<gene>
    <name evidence="1" type="ORF">CRECT_1301</name>
</gene>
<proteinExistence type="predicted"/>
<dbReference type="KEGG" id="crx:CRECT_1301"/>
<reference evidence="1 2" key="1">
    <citation type="submission" date="2016-07" db="EMBL/GenBank/DDBJ databases">
        <title>Comparative genomics of the Campylobacter concisus group.</title>
        <authorList>
            <person name="Miller W.G."/>
            <person name="Yee E."/>
            <person name="Chapman M.H."/>
            <person name="Huynh S."/>
            <person name="Bono J.L."/>
            <person name="On S.L.W."/>
            <person name="StLeger J."/>
            <person name="Foster G."/>
            <person name="Parker C.T."/>
        </authorList>
    </citation>
    <scope>NUCLEOTIDE SEQUENCE [LARGE SCALE GENOMIC DNA]</scope>
    <source>
        <strain evidence="1 2">ATCC 33238</strain>
    </source>
</reference>
<protein>
    <submittedName>
        <fullName evidence="1">Uncharacterized protein</fullName>
    </submittedName>
</protein>
<dbReference type="RefSeq" id="WP_002944682.1">
    <property type="nucleotide sequence ID" value="NZ_CP012543.1"/>
</dbReference>
<evidence type="ECO:0000313" key="2">
    <source>
        <dbReference type="Proteomes" id="UP000502377"/>
    </source>
</evidence>
<dbReference type="Proteomes" id="UP000502377">
    <property type="component" value="Chromosome"/>
</dbReference>
<dbReference type="EMBL" id="CP012543">
    <property type="protein sequence ID" value="QCD46955.1"/>
    <property type="molecule type" value="Genomic_DNA"/>
</dbReference>
<organism evidence="1 2">
    <name type="scientific">Campylobacter rectus</name>
    <name type="common">Wolinella recta</name>
    <dbReference type="NCBI Taxonomy" id="203"/>
    <lineage>
        <taxon>Bacteria</taxon>
        <taxon>Pseudomonadati</taxon>
        <taxon>Campylobacterota</taxon>
        <taxon>Epsilonproteobacteria</taxon>
        <taxon>Campylobacterales</taxon>
        <taxon>Campylobacteraceae</taxon>
        <taxon>Campylobacter</taxon>
    </lineage>
</organism>
<accession>A0A6G5QMM1</accession>
<name>A0A6G5QMM1_CAMRE</name>